<evidence type="ECO:0000256" key="3">
    <source>
        <dbReference type="ARBA" id="ARBA00022630"/>
    </source>
</evidence>
<dbReference type="SUPFAM" id="SSF56645">
    <property type="entry name" value="Acyl-CoA dehydrogenase NM domain-like"/>
    <property type="match status" value="1"/>
</dbReference>
<dbReference type="PANTHER" id="PTHR42803">
    <property type="entry name" value="ACYL-COA DEHYDROGENASE"/>
    <property type="match status" value="1"/>
</dbReference>
<dbReference type="GO" id="GO:0016627">
    <property type="term" value="F:oxidoreductase activity, acting on the CH-CH group of donors"/>
    <property type="evidence" value="ECO:0007669"/>
    <property type="project" value="InterPro"/>
</dbReference>
<keyword evidence="5 10" id="KW-0560">Oxidoreductase</keyword>
<dbReference type="EMBL" id="AFNV02000001">
    <property type="protein sequence ID" value="ERJ20751.1"/>
    <property type="molecule type" value="Genomic_DNA"/>
</dbReference>
<evidence type="ECO:0000313" key="15">
    <source>
        <dbReference type="EMBL" id="ERJ20751.1"/>
    </source>
</evidence>
<dbReference type="STRING" id="1033802.SSPSH_000093"/>
<dbReference type="InterPro" id="IPR046373">
    <property type="entry name" value="Acyl-CoA_Oxase/DH_mid-dom_sf"/>
</dbReference>
<feature type="domain" description="Acyl-CoA oxidase/dehydrogenase middle" evidence="12">
    <location>
        <begin position="161"/>
        <end position="267"/>
    </location>
</feature>
<evidence type="ECO:0000256" key="7">
    <source>
        <dbReference type="ARBA" id="ARBA00058683"/>
    </source>
</evidence>
<comment type="caution">
    <text evidence="15">The sequence shown here is derived from an EMBL/GenBank/DDBJ whole genome shotgun (WGS) entry which is preliminary data.</text>
</comment>
<accession>U2EAR8</accession>
<dbReference type="InterPro" id="IPR006091">
    <property type="entry name" value="Acyl-CoA_Oxase/DH_mid-dom"/>
</dbReference>
<dbReference type="InterPro" id="IPR009075">
    <property type="entry name" value="AcylCo_DH/oxidase_C"/>
</dbReference>
<evidence type="ECO:0000256" key="4">
    <source>
        <dbReference type="ARBA" id="ARBA00022827"/>
    </source>
</evidence>
<dbReference type="Pfam" id="PF02770">
    <property type="entry name" value="Acyl-CoA_dh_M"/>
    <property type="match status" value="1"/>
</dbReference>
<dbReference type="InterPro" id="IPR013786">
    <property type="entry name" value="AcylCoA_DH/ox_N"/>
</dbReference>
<dbReference type="Gene3D" id="1.10.540.10">
    <property type="entry name" value="Acyl-CoA dehydrogenase/oxidase, N-terminal domain"/>
    <property type="match status" value="1"/>
</dbReference>
<proteinExistence type="inferred from homology"/>
<dbReference type="Gene3D" id="1.20.140.10">
    <property type="entry name" value="Butyryl-CoA Dehydrogenase, subunit A, domain 3"/>
    <property type="match status" value="1"/>
</dbReference>
<dbReference type="EC" id="1.3.99.41" evidence="8"/>
<name>U2EAR8_9GAMM</name>
<comment type="similarity">
    <text evidence="2 10">Belongs to the acyl-CoA dehydrogenase family.</text>
</comment>
<evidence type="ECO:0000256" key="6">
    <source>
        <dbReference type="ARBA" id="ARBA00051388"/>
    </source>
</evidence>
<comment type="cofactor">
    <cofactor evidence="1 10">
        <name>FAD</name>
        <dbReference type="ChEBI" id="CHEBI:57692"/>
    </cofactor>
</comment>
<comment type="catalytic activity">
    <reaction evidence="6">
        <text>3-(methylsulfanyl)propanoyl-CoA + oxidized [electron-transfer flavoprotein] + H(+) = 3-(methylsulfanyl)acryloyl-CoA + reduced [electron-transfer flavoprotein]</text>
        <dbReference type="Rhea" id="RHEA:52612"/>
        <dbReference type="Rhea" id="RHEA-COMP:10685"/>
        <dbReference type="Rhea" id="RHEA-COMP:10686"/>
        <dbReference type="ChEBI" id="CHEBI:15378"/>
        <dbReference type="ChEBI" id="CHEBI:57692"/>
        <dbReference type="ChEBI" id="CHEBI:58307"/>
        <dbReference type="ChEBI" id="CHEBI:82815"/>
        <dbReference type="ChEBI" id="CHEBI:84994"/>
        <dbReference type="EC" id="1.3.99.41"/>
    </reaction>
    <physiologicalReaction direction="left-to-right" evidence="6">
        <dbReference type="Rhea" id="RHEA:52613"/>
    </physiologicalReaction>
</comment>
<sequence>MAEYRAPTRDMLFVLNEVLDDQRIRDLPGYDDYEPETVSAVLDEAARFASDVLSPLNRPGDSEGVHWSEDGIVAAQGFGAAYGQYVEGGWNGLTGSADHGGMGMPRVLGAAAMEMWNAANMSFALCPLLTASAVEALENHGSDELKQTYLDKLVTGEWTGCMDLTEPQAGSDLAQVRSKAEPDGDAYRLFGQKIYITWGEHDMADNIIHFVLARLPDAPAGVKGISLFLVPKYILDDNGNPGERNDMRCASVEHKLGIHACPTCTMTYGEDGQGALGYLVGEENKGLAHMFTMMNAARHAMGVQGLGIADRAYQRALAYARDRQQGGRAIVEHGDVKRMLLSMRAQTDVLRAMCLDSASALDIAERSDNEDERAAAQARADVMIPVVKAWGTELGVDIANTGIQVHGGMGFVEETGAAQYLRDARIAPIYEGTNGIQAIDLVGRKLIRDEGRGMRALIADIRATADGSAEGANEHPALSDALDLLETATNTLLEAGRDAAMANAFNYLMLCGTVFGGWYAARIADVAKKALDSGTDEPDFYEARQACARFYVRQILPKARGYAAMVEGGPDVIDCVDAERHL</sequence>
<dbReference type="Gene3D" id="2.40.110.10">
    <property type="entry name" value="Butyryl-CoA Dehydrogenase, subunit A, domain 2"/>
    <property type="match status" value="1"/>
</dbReference>
<feature type="domain" description="Acyl-CoA dehydrogenase/oxidase C-terminal" evidence="11">
    <location>
        <begin position="284"/>
        <end position="440"/>
    </location>
</feature>
<reference evidence="15 16" key="1">
    <citation type="journal article" date="2011" name="J. Bacteriol.">
        <title>Genome sequence of Salinisphaera shabanensis, a gammaproteobacterium from the harsh, variable environment of the brine-seawater interface of the Shaban Deep in the Red Sea.</title>
        <authorList>
            <person name="Antunes A."/>
            <person name="Alam I."/>
            <person name="Bajic V.B."/>
            <person name="Stingl U."/>
        </authorList>
    </citation>
    <scope>NUCLEOTIDE SEQUENCE [LARGE SCALE GENOMIC DNA]</scope>
    <source>
        <strain evidence="15 16">E1L3A</strain>
    </source>
</reference>
<dbReference type="Pfam" id="PF00441">
    <property type="entry name" value="Acyl-CoA_dh_1"/>
    <property type="match status" value="1"/>
</dbReference>
<dbReference type="SUPFAM" id="SSF47203">
    <property type="entry name" value="Acyl-CoA dehydrogenase C-terminal domain-like"/>
    <property type="match status" value="1"/>
</dbReference>
<keyword evidence="3 10" id="KW-0285">Flavoprotein</keyword>
<dbReference type="GO" id="GO:0050660">
    <property type="term" value="F:flavin adenine dinucleotide binding"/>
    <property type="evidence" value="ECO:0007669"/>
    <property type="project" value="InterPro"/>
</dbReference>
<dbReference type="AlphaFoldDB" id="U2EAR8"/>
<dbReference type="FunFam" id="2.40.110.10:FF:000031">
    <property type="entry name" value="Acyl-CoA dehydrogenase, putative"/>
    <property type="match status" value="1"/>
</dbReference>
<dbReference type="InterPro" id="IPR052166">
    <property type="entry name" value="Diverse_Acyl-CoA_DH"/>
</dbReference>
<evidence type="ECO:0000259" key="12">
    <source>
        <dbReference type="Pfam" id="PF02770"/>
    </source>
</evidence>
<protein>
    <recommendedName>
        <fullName evidence="9">3-methylmercaptopropionyl-CoA dehydrogenase</fullName>
        <ecNumber evidence="8">1.3.99.41</ecNumber>
    </recommendedName>
</protein>
<dbReference type="Pfam" id="PF12806">
    <property type="entry name" value="Acyl-CoA_dh_C"/>
    <property type="match status" value="1"/>
</dbReference>
<evidence type="ECO:0000259" key="14">
    <source>
        <dbReference type="Pfam" id="PF12806"/>
    </source>
</evidence>
<evidence type="ECO:0000259" key="11">
    <source>
        <dbReference type="Pfam" id="PF00441"/>
    </source>
</evidence>
<evidence type="ECO:0000256" key="5">
    <source>
        <dbReference type="ARBA" id="ARBA00023002"/>
    </source>
</evidence>
<dbReference type="InterPro" id="IPR037069">
    <property type="entry name" value="AcylCoA_DH/ox_N_sf"/>
</dbReference>
<keyword evidence="16" id="KW-1185">Reference proteome</keyword>
<evidence type="ECO:0000313" key="16">
    <source>
        <dbReference type="Proteomes" id="UP000006242"/>
    </source>
</evidence>
<evidence type="ECO:0000256" key="8">
    <source>
        <dbReference type="ARBA" id="ARBA00066694"/>
    </source>
</evidence>
<feature type="domain" description="Acetyl-CoA dehydrogenase-like C-terminal" evidence="14">
    <location>
        <begin position="457"/>
        <end position="571"/>
    </location>
</feature>
<dbReference type="Pfam" id="PF02771">
    <property type="entry name" value="Acyl-CoA_dh_N"/>
    <property type="match status" value="1"/>
</dbReference>
<organism evidence="15 16">
    <name type="scientific">Salinisphaera shabanensis E1L3A</name>
    <dbReference type="NCBI Taxonomy" id="1033802"/>
    <lineage>
        <taxon>Bacteria</taxon>
        <taxon>Pseudomonadati</taxon>
        <taxon>Pseudomonadota</taxon>
        <taxon>Gammaproteobacteria</taxon>
        <taxon>Salinisphaerales</taxon>
        <taxon>Salinisphaeraceae</taxon>
        <taxon>Salinisphaera</taxon>
    </lineage>
</organism>
<evidence type="ECO:0000256" key="10">
    <source>
        <dbReference type="RuleBase" id="RU362125"/>
    </source>
</evidence>
<dbReference type="OrthoDB" id="9764895at2"/>
<dbReference type="InterPro" id="IPR009100">
    <property type="entry name" value="AcylCoA_DH/oxidase_NM_dom_sf"/>
</dbReference>
<reference evidence="15 16" key="2">
    <citation type="journal article" date="2013" name="PLoS ONE">
        <title>INDIGO - INtegrated Data Warehouse of MIcrobial GenOmes with Examples from the Red Sea Extremophiles.</title>
        <authorList>
            <person name="Alam I."/>
            <person name="Antunes A."/>
            <person name="Kamau A.A."/>
            <person name="Ba Alawi W."/>
            <person name="Kalkatawi M."/>
            <person name="Stingl U."/>
            <person name="Bajic V.B."/>
        </authorList>
    </citation>
    <scope>NUCLEOTIDE SEQUENCE [LARGE SCALE GENOMIC DNA]</scope>
    <source>
        <strain evidence="15 16">E1L3A</strain>
    </source>
</reference>
<evidence type="ECO:0000256" key="1">
    <source>
        <dbReference type="ARBA" id="ARBA00001974"/>
    </source>
</evidence>
<dbReference type="eggNOG" id="COG1960">
    <property type="taxonomic scope" value="Bacteria"/>
</dbReference>
<keyword evidence="4 10" id="KW-0274">FAD</keyword>
<dbReference type="InterPro" id="IPR025878">
    <property type="entry name" value="Acyl-CoA_dh-like_C_dom"/>
</dbReference>
<evidence type="ECO:0000256" key="2">
    <source>
        <dbReference type="ARBA" id="ARBA00009347"/>
    </source>
</evidence>
<dbReference type="PANTHER" id="PTHR42803:SF1">
    <property type="entry name" value="BROAD-SPECIFICITY LINEAR ACYL-COA DEHYDROGENASE FADE5"/>
    <property type="match status" value="1"/>
</dbReference>
<evidence type="ECO:0000256" key="9">
    <source>
        <dbReference type="ARBA" id="ARBA00069043"/>
    </source>
</evidence>
<gene>
    <name evidence="15" type="ORF">SSPSH_000093</name>
</gene>
<comment type="function">
    <text evidence="7">Involved in the assimilation of dimethylsulphoniopropionate (DMSP), an important compound in the fixation of carbon in marine phytoplankton, by mediating the conversion of 3-(methylthio)propanoyl-CoA (MMPA-CoA) to 3-(methylthio)acryloyl-CoA (MTA-CoA).</text>
</comment>
<dbReference type="InterPro" id="IPR036250">
    <property type="entry name" value="AcylCo_DH-like_C"/>
</dbReference>
<evidence type="ECO:0000259" key="13">
    <source>
        <dbReference type="Pfam" id="PF02771"/>
    </source>
</evidence>
<dbReference type="RefSeq" id="WP_006913331.1">
    <property type="nucleotide sequence ID" value="NZ_AFNV02000001.1"/>
</dbReference>
<feature type="domain" description="Acyl-CoA dehydrogenase/oxidase N-terminal" evidence="13">
    <location>
        <begin position="39"/>
        <end position="157"/>
    </location>
</feature>
<dbReference type="Proteomes" id="UP000006242">
    <property type="component" value="Unassembled WGS sequence"/>
</dbReference>